<accession>A0A239BFF0</accession>
<feature type="chain" id="PRO_5013371517" evidence="3">
    <location>
        <begin position="22"/>
        <end position="663"/>
    </location>
</feature>
<protein>
    <submittedName>
        <fullName evidence="5">Dipeptidyl aminopeptidase/acylaminoacyl peptidase</fullName>
    </submittedName>
</protein>
<dbReference type="SUPFAM" id="SSF53474">
    <property type="entry name" value="alpha/beta-Hydrolases"/>
    <property type="match status" value="1"/>
</dbReference>
<keyword evidence="5" id="KW-0645">Protease</keyword>
<evidence type="ECO:0000256" key="2">
    <source>
        <dbReference type="ARBA" id="ARBA00022825"/>
    </source>
</evidence>
<evidence type="ECO:0000259" key="4">
    <source>
        <dbReference type="Pfam" id="PF00326"/>
    </source>
</evidence>
<evidence type="ECO:0000256" key="1">
    <source>
        <dbReference type="ARBA" id="ARBA00022801"/>
    </source>
</evidence>
<dbReference type="PANTHER" id="PTHR42776:SF27">
    <property type="entry name" value="DIPEPTIDYL PEPTIDASE FAMILY MEMBER 6"/>
    <property type="match status" value="1"/>
</dbReference>
<dbReference type="InterPro" id="IPR011042">
    <property type="entry name" value="6-blade_b-propeller_TolB-like"/>
</dbReference>
<dbReference type="PANTHER" id="PTHR42776">
    <property type="entry name" value="SERINE PEPTIDASE S9 FAMILY MEMBER"/>
    <property type="match status" value="1"/>
</dbReference>
<dbReference type="GO" id="GO:0004177">
    <property type="term" value="F:aminopeptidase activity"/>
    <property type="evidence" value="ECO:0007669"/>
    <property type="project" value="UniProtKB-KW"/>
</dbReference>
<name>A0A239BFF0_9SPHN</name>
<gene>
    <name evidence="5" type="ORF">SAMN06295912_101128</name>
</gene>
<dbReference type="EMBL" id="FZOS01000001">
    <property type="protein sequence ID" value="SNS06660.1"/>
    <property type="molecule type" value="Genomic_DNA"/>
</dbReference>
<dbReference type="Pfam" id="PF00326">
    <property type="entry name" value="Peptidase_S9"/>
    <property type="match status" value="1"/>
</dbReference>
<reference evidence="6" key="1">
    <citation type="submission" date="2017-06" db="EMBL/GenBank/DDBJ databases">
        <authorList>
            <person name="Varghese N."/>
            <person name="Submissions S."/>
        </authorList>
    </citation>
    <scope>NUCLEOTIDE SEQUENCE [LARGE SCALE GENOMIC DNA]</scope>
    <source>
        <strain evidence="6">LNB2</strain>
    </source>
</reference>
<feature type="signal peptide" evidence="3">
    <location>
        <begin position="1"/>
        <end position="21"/>
    </location>
</feature>
<dbReference type="Gene3D" id="3.40.50.1820">
    <property type="entry name" value="alpha/beta hydrolase"/>
    <property type="match status" value="1"/>
</dbReference>
<keyword evidence="6" id="KW-1185">Reference proteome</keyword>
<dbReference type="InterPro" id="IPR011659">
    <property type="entry name" value="WD40"/>
</dbReference>
<dbReference type="Gene3D" id="2.120.10.30">
    <property type="entry name" value="TolB, C-terminal domain"/>
    <property type="match status" value="2"/>
</dbReference>
<feature type="domain" description="Peptidase S9 prolyl oligopeptidase catalytic" evidence="4">
    <location>
        <begin position="450"/>
        <end position="655"/>
    </location>
</feature>
<evidence type="ECO:0000313" key="5">
    <source>
        <dbReference type="EMBL" id="SNS06660.1"/>
    </source>
</evidence>
<dbReference type="InterPro" id="IPR029058">
    <property type="entry name" value="AB_hydrolase_fold"/>
</dbReference>
<keyword evidence="3" id="KW-0732">Signal</keyword>
<keyword evidence="1" id="KW-0378">Hydrolase</keyword>
<dbReference type="Pfam" id="PF07676">
    <property type="entry name" value="PD40"/>
    <property type="match status" value="2"/>
</dbReference>
<dbReference type="OrthoDB" id="9812921at2"/>
<dbReference type="GO" id="GO:0004252">
    <property type="term" value="F:serine-type endopeptidase activity"/>
    <property type="evidence" value="ECO:0007669"/>
    <property type="project" value="TreeGrafter"/>
</dbReference>
<keyword evidence="5" id="KW-0031">Aminopeptidase</keyword>
<dbReference type="AlphaFoldDB" id="A0A239BFF0"/>
<organism evidence="5 6">
    <name type="scientific">Edaphosphingomonas laterariae</name>
    <dbReference type="NCBI Taxonomy" id="861865"/>
    <lineage>
        <taxon>Bacteria</taxon>
        <taxon>Pseudomonadati</taxon>
        <taxon>Pseudomonadota</taxon>
        <taxon>Alphaproteobacteria</taxon>
        <taxon>Sphingomonadales</taxon>
        <taxon>Rhizorhabdaceae</taxon>
        <taxon>Edaphosphingomonas</taxon>
    </lineage>
</organism>
<keyword evidence="2" id="KW-0720">Serine protease</keyword>
<evidence type="ECO:0000256" key="3">
    <source>
        <dbReference type="SAM" id="SignalP"/>
    </source>
</evidence>
<dbReference type="SUPFAM" id="SSF82171">
    <property type="entry name" value="DPP6 N-terminal domain-like"/>
    <property type="match status" value="1"/>
</dbReference>
<evidence type="ECO:0000313" key="6">
    <source>
        <dbReference type="Proteomes" id="UP000198281"/>
    </source>
</evidence>
<sequence>MTIYRLCALIAVASLPTALHAGPFRPPDAALLKDISDPAFSHDGAMVAYSVEAADTKRDKATSDIWVASWAEGQAKPLTRTPAASEWQPDFSGDGKYVAFLSDAGKSEETQLWRMRVSGSSPRQVTRINGGISDFCLSPDGRVAIVVAEVGGRVGVNDKPTAPPIVVSRFQSKEDGRGWLDARRKHLFRVDMAKGTATQITSGDFDHWLPSWSPDGRMIAFVARRDAAADRGFNYDVFVMPAGGGEPRRLGQHKGADHNPDWDAGRPQWSADSRRLAWVRAGDDQWLWYSPHQLAIGDVATGSVTMPANIDRWIYKPHWTSDGQIVALVEQDRDTWLARLDPVDGTVIYLTQGAGFASDLAVGTGDRIAIVEGNLTTPAQLRRADGQVLADHNPWLSDREFAAPHDVSWISDGVTIGGILTLPSGHREGQKHPLVVRLHGGPVYQFSHEFMLDWQVYAARGFAVLAVNPRGSSGRGFDFARAIFADWGNKDVADVKAGIDHVIAMGVIDPARIGVSGWSYGGILTDYMIASDPRIRAAVSGAGIANLFGGYGADQYSRDYELELGTPWANPDVYAKLSYPFLRADRIAAATLFLCAEKDLNVPCLGSEQMFQALRSRDVPTQLVVYPGENHGLTVPSYKIDRLQRHIDWFTRYLALSEPAPHP</sequence>
<proteinExistence type="predicted"/>
<dbReference type="InterPro" id="IPR001375">
    <property type="entry name" value="Peptidase_S9_cat"/>
</dbReference>
<dbReference type="GO" id="GO:0006508">
    <property type="term" value="P:proteolysis"/>
    <property type="evidence" value="ECO:0007669"/>
    <property type="project" value="InterPro"/>
</dbReference>
<dbReference type="Proteomes" id="UP000198281">
    <property type="component" value="Unassembled WGS sequence"/>
</dbReference>
<dbReference type="RefSeq" id="WP_089217972.1">
    <property type="nucleotide sequence ID" value="NZ_FZOS01000001.1"/>
</dbReference>